<gene>
    <name evidence="2" type="primary">OSJNBa0022O06.38</name>
</gene>
<sequence length="53" mass="5489">MGRRSAAAKVREAGCFGRTTAAAEVGEAGVRARRRGGSSGPDLDGERRRGGEE</sequence>
<reference evidence="3" key="1">
    <citation type="journal article" date="2005" name="Nature">
        <title>The map-based sequence of the rice genome.</title>
        <authorList>
            <consortium name="International rice genome sequencing project (IRGSP)"/>
            <person name="Matsumoto T."/>
            <person name="Wu J."/>
            <person name="Kanamori H."/>
            <person name="Katayose Y."/>
            <person name="Fujisawa M."/>
            <person name="Namiki N."/>
            <person name="Mizuno H."/>
            <person name="Yamamoto K."/>
            <person name="Antonio B.A."/>
            <person name="Baba T."/>
            <person name="Sakata K."/>
            <person name="Nagamura Y."/>
            <person name="Aoki H."/>
            <person name="Arikawa K."/>
            <person name="Arita K."/>
            <person name="Bito T."/>
            <person name="Chiden Y."/>
            <person name="Fujitsuka N."/>
            <person name="Fukunaka R."/>
            <person name="Hamada M."/>
            <person name="Harada C."/>
            <person name="Hayashi A."/>
            <person name="Hijishita S."/>
            <person name="Honda M."/>
            <person name="Hosokawa S."/>
            <person name="Ichikawa Y."/>
            <person name="Idonuma A."/>
            <person name="Iijima M."/>
            <person name="Ikeda M."/>
            <person name="Ikeno M."/>
            <person name="Ito K."/>
            <person name="Ito S."/>
            <person name="Ito T."/>
            <person name="Ito Y."/>
            <person name="Ito Y."/>
            <person name="Iwabuchi A."/>
            <person name="Kamiya K."/>
            <person name="Karasawa W."/>
            <person name="Kurita K."/>
            <person name="Katagiri S."/>
            <person name="Kikuta A."/>
            <person name="Kobayashi H."/>
            <person name="Kobayashi N."/>
            <person name="Machita K."/>
            <person name="Maehara T."/>
            <person name="Masukawa M."/>
            <person name="Mizubayashi T."/>
            <person name="Mukai Y."/>
            <person name="Nagasaki H."/>
            <person name="Nagata Y."/>
            <person name="Naito S."/>
            <person name="Nakashima M."/>
            <person name="Nakama Y."/>
            <person name="Nakamichi Y."/>
            <person name="Nakamura M."/>
            <person name="Meguro A."/>
            <person name="Negishi M."/>
            <person name="Ohta I."/>
            <person name="Ohta T."/>
            <person name="Okamoto M."/>
            <person name="Ono N."/>
            <person name="Saji S."/>
            <person name="Sakaguchi M."/>
            <person name="Sakai K."/>
            <person name="Shibata M."/>
            <person name="Shimokawa T."/>
            <person name="Song J."/>
            <person name="Takazaki Y."/>
            <person name="Terasawa K."/>
            <person name="Tsugane M."/>
            <person name="Tsuji K."/>
            <person name="Ueda S."/>
            <person name="Waki K."/>
            <person name="Yamagata H."/>
            <person name="Yamamoto M."/>
            <person name="Yamamoto S."/>
            <person name="Yamane H."/>
            <person name="Yoshiki S."/>
            <person name="Yoshihara R."/>
            <person name="Yukawa K."/>
            <person name="Zhong H."/>
            <person name="Yano M."/>
            <person name="Yuan Q."/>
            <person name="Ouyang S."/>
            <person name="Liu J."/>
            <person name="Jones K.M."/>
            <person name="Gansberger K."/>
            <person name="Moffat K."/>
            <person name="Hill J."/>
            <person name="Bera J."/>
            <person name="Fadrosh D."/>
            <person name="Jin S."/>
            <person name="Johri S."/>
            <person name="Kim M."/>
            <person name="Overton L."/>
            <person name="Reardon M."/>
            <person name="Tsitrin T."/>
            <person name="Vuong H."/>
            <person name="Weaver B."/>
            <person name="Ciecko A."/>
            <person name="Tallon L."/>
            <person name="Jackson J."/>
            <person name="Pai G."/>
            <person name="Aken S.V."/>
            <person name="Utterback T."/>
            <person name="Reidmuller S."/>
            <person name="Feldblyum T."/>
            <person name="Hsiao J."/>
            <person name="Zismann V."/>
            <person name="Iobst S."/>
            <person name="de Vazeille A.R."/>
            <person name="Buell C.R."/>
            <person name="Ying K."/>
            <person name="Li Y."/>
            <person name="Lu T."/>
            <person name="Huang Y."/>
            <person name="Zhao Q."/>
            <person name="Feng Q."/>
            <person name="Zhang L."/>
            <person name="Zhu J."/>
            <person name="Weng Q."/>
            <person name="Mu J."/>
            <person name="Lu Y."/>
            <person name="Fan D."/>
            <person name="Liu Y."/>
            <person name="Guan J."/>
            <person name="Zhang Y."/>
            <person name="Yu S."/>
            <person name="Liu X."/>
            <person name="Zhang Y."/>
            <person name="Hong G."/>
            <person name="Han B."/>
            <person name="Choisne N."/>
            <person name="Demange N."/>
            <person name="Orjeda G."/>
            <person name="Samain S."/>
            <person name="Cattolico L."/>
            <person name="Pelletier E."/>
            <person name="Couloux A."/>
            <person name="Segurens B."/>
            <person name="Wincker P."/>
            <person name="D'Hont A."/>
            <person name="Scarpelli C."/>
            <person name="Weissenbach J."/>
            <person name="Salanoubat M."/>
            <person name="Quetier F."/>
            <person name="Yu Y."/>
            <person name="Kim H.R."/>
            <person name="Rambo T."/>
            <person name="Currie J."/>
            <person name="Collura K."/>
            <person name="Luo M."/>
            <person name="Yang T."/>
            <person name="Ammiraju J.S.S."/>
            <person name="Engler F."/>
            <person name="Soderlund C."/>
            <person name="Wing R.A."/>
            <person name="Palmer L.E."/>
            <person name="de la Bastide M."/>
            <person name="Spiegel L."/>
            <person name="Nascimento L."/>
            <person name="Zutavern T."/>
            <person name="O'Shaughnessy A."/>
            <person name="Dike S."/>
            <person name="Dedhia N."/>
            <person name="Preston R."/>
            <person name="Balija V."/>
            <person name="McCombie W.R."/>
            <person name="Chow T."/>
            <person name="Chen H."/>
            <person name="Chung M."/>
            <person name="Chen C."/>
            <person name="Shaw J."/>
            <person name="Wu H."/>
            <person name="Hsiao K."/>
            <person name="Chao Y."/>
            <person name="Chu M."/>
            <person name="Cheng C."/>
            <person name="Hour A."/>
            <person name="Lee P."/>
            <person name="Lin S."/>
            <person name="Lin Y."/>
            <person name="Liou J."/>
            <person name="Liu S."/>
            <person name="Hsing Y."/>
            <person name="Raghuvanshi S."/>
            <person name="Mohanty A."/>
            <person name="Bharti A.K."/>
            <person name="Gaur A."/>
            <person name="Gupta V."/>
            <person name="Kumar D."/>
            <person name="Ravi V."/>
            <person name="Vij S."/>
            <person name="Kapur A."/>
            <person name="Khurana P."/>
            <person name="Khurana P."/>
            <person name="Khurana J.P."/>
            <person name="Tyagi A.K."/>
            <person name="Gaikwad K."/>
            <person name="Singh A."/>
            <person name="Dalal V."/>
            <person name="Srivastava S."/>
            <person name="Dixit A."/>
            <person name="Pal A.K."/>
            <person name="Ghazi I.A."/>
            <person name="Yadav M."/>
            <person name="Pandit A."/>
            <person name="Bhargava A."/>
            <person name="Sureshbabu K."/>
            <person name="Batra K."/>
            <person name="Sharma T.R."/>
            <person name="Mohapatra T."/>
            <person name="Singh N.K."/>
            <person name="Messing J."/>
            <person name="Nelson A.B."/>
            <person name="Fuks G."/>
            <person name="Kavchok S."/>
            <person name="Keizer G."/>
            <person name="Linton E."/>
            <person name="Llaca V."/>
            <person name="Song R."/>
            <person name="Tanyolac B."/>
            <person name="Young S."/>
            <person name="Ho-Il K."/>
            <person name="Hahn J.H."/>
            <person name="Sangsakoo G."/>
            <person name="Vanavichit A."/>
            <person name="de Mattos Luiz.A.T."/>
            <person name="Zimmer P.D."/>
            <person name="Malone G."/>
            <person name="Dellagostin O."/>
            <person name="de Oliveira A.C."/>
            <person name="Bevan M."/>
            <person name="Bancroft I."/>
            <person name="Minx P."/>
            <person name="Cordum H."/>
            <person name="Wilson R."/>
            <person name="Cheng Z."/>
            <person name="Jin W."/>
            <person name="Jiang J."/>
            <person name="Leong S.A."/>
            <person name="Iwama H."/>
            <person name="Gojobori T."/>
            <person name="Itoh T."/>
            <person name="Niimura Y."/>
            <person name="Fujii Y."/>
            <person name="Habara T."/>
            <person name="Sakai H."/>
            <person name="Sato Y."/>
            <person name="Wilson G."/>
            <person name="Kumar K."/>
            <person name="McCouch S."/>
            <person name="Juretic N."/>
            <person name="Hoen D."/>
            <person name="Wright S."/>
            <person name="Bruskiewich R."/>
            <person name="Bureau T."/>
            <person name="Miyao A."/>
            <person name="Hirochika H."/>
            <person name="Nishikawa T."/>
            <person name="Kadowaki K."/>
            <person name="Sugiura M."/>
            <person name="Burr B."/>
            <person name="Sasaki T."/>
        </authorList>
    </citation>
    <scope>NUCLEOTIDE SEQUENCE [LARGE SCALE GENOMIC DNA]</scope>
    <source>
        <strain evidence="3">cv. Nipponbare</strain>
    </source>
</reference>
<dbReference type="EMBL" id="AP006063">
    <property type="protein sequence ID" value="BAD62333.1"/>
    <property type="molecule type" value="Genomic_DNA"/>
</dbReference>
<evidence type="ECO:0000313" key="2">
    <source>
        <dbReference type="EMBL" id="BAD62333.1"/>
    </source>
</evidence>
<protein>
    <submittedName>
        <fullName evidence="2">Uncharacterized protein</fullName>
    </submittedName>
</protein>
<reference evidence="3" key="2">
    <citation type="journal article" date="2008" name="Nucleic Acids Res.">
        <title>The rice annotation project database (RAP-DB): 2008 update.</title>
        <authorList>
            <consortium name="The rice annotation project (RAP)"/>
        </authorList>
    </citation>
    <scope>GENOME REANNOTATION</scope>
    <source>
        <strain evidence="3">cv. Nipponbare</strain>
    </source>
</reference>
<name>Q5Z4J9_ORYSJ</name>
<dbReference type="AlphaFoldDB" id="Q5Z4J9"/>
<feature type="compositionally biased region" description="Basic and acidic residues" evidence="1">
    <location>
        <begin position="44"/>
        <end position="53"/>
    </location>
</feature>
<feature type="region of interest" description="Disordered" evidence="1">
    <location>
        <begin position="28"/>
        <end position="53"/>
    </location>
</feature>
<proteinExistence type="predicted"/>
<evidence type="ECO:0000256" key="1">
    <source>
        <dbReference type="SAM" id="MobiDB-lite"/>
    </source>
</evidence>
<evidence type="ECO:0000313" key="3">
    <source>
        <dbReference type="Proteomes" id="UP000000763"/>
    </source>
</evidence>
<dbReference type="Proteomes" id="UP000000763">
    <property type="component" value="Chromosome 6"/>
</dbReference>
<accession>Q5Z4J9</accession>
<organism evidence="2 3">
    <name type="scientific">Oryza sativa subsp. japonica</name>
    <name type="common">Rice</name>
    <dbReference type="NCBI Taxonomy" id="39947"/>
    <lineage>
        <taxon>Eukaryota</taxon>
        <taxon>Viridiplantae</taxon>
        <taxon>Streptophyta</taxon>
        <taxon>Embryophyta</taxon>
        <taxon>Tracheophyta</taxon>
        <taxon>Spermatophyta</taxon>
        <taxon>Magnoliopsida</taxon>
        <taxon>Liliopsida</taxon>
        <taxon>Poales</taxon>
        <taxon>Poaceae</taxon>
        <taxon>BOP clade</taxon>
        <taxon>Oryzoideae</taxon>
        <taxon>Oryzeae</taxon>
        <taxon>Oryzinae</taxon>
        <taxon>Oryza</taxon>
        <taxon>Oryza sativa</taxon>
    </lineage>
</organism>